<reference evidence="1" key="1">
    <citation type="submission" date="2024-09" db="EMBL/GenBank/DDBJ databases">
        <title>Black Yeasts Isolated from many extreme environments.</title>
        <authorList>
            <person name="Coleine C."/>
            <person name="Stajich J.E."/>
            <person name="Selbmann L."/>
        </authorList>
    </citation>
    <scope>NUCLEOTIDE SEQUENCE</scope>
    <source>
        <strain evidence="1">CCFEE 5737</strain>
    </source>
</reference>
<comment type="caution">
    <text evidence="1">The sequence shown here is derived from an EMBL/GenBank/DDBJ whole genome shotgun (WGS) entry which is preliminary data.</text>
</comment>
<dbReference type="EMBL" id="JAWDJW010007036">
    <property type="protein sequence ID" value="KAK3063001.1"/>
    <property type="molecule type" value="Genomic_DNA"/>
</dbReference>
<name>A0ACC3D7E5_9PEZI</name>
<proteinExistence type="predicted"/>
<feature type="non-terminal residue" evidence="1">
    <location>
        <position position="108"/>
    </location>
</feature>
<gene>
    <name evidence="1" type="ORF">LTS18_002954</name>
</gene>
<evidence type="ECO:0000313" key="1">
    <source>
        <dbReference type="EMBL" id="KAK3063001.1"/>
    </source>
</evidence>
<organism evidence="1 2">
    <name type="scientific">Coniosporium uncinatum</name>
    <dbReference type="NCBI Taxonomy" id="93489"/>
    <lineage>
        <taxon>Eukaryota</taxon>
        <taxon>Fungi</taxon>
        <taxon>Dikarya</taxon>
        <taxon>Ascomycota</taxon>
        <taxon>Pezizomycotina</taxon>
        <taxon>Dothideomycetes</taxon>
        <taxon>Dothideomycetes incertae sedis</taxon>
        <taxon>Coniosporium</taxon>
    </lineage>
</organism>
<keyword evidence="2" id="KW-1185">Reference proteome</keyword>
<sequence>MSTQSAGPLPPPGASTFFSANHPGSTSHAQPAGLPQNSQTSPSQQPQELAQHQHPNQQHQAPAYSLPAISQTFQSQRPLPPSQPNHDREVRDSREVEIVEDTAARNSE</sequence>
<accession>A0ACC3D7E5</accession>
<protein>
    <submittedName>
        <fullName evidence="1">Uncharacterized protein</fullName>
    </submittedName>
</protein>
<evidence type="ECO:0000313" key="2">
    <source>
        <dbReference type="Proteomes" id="UP001186974"/>
    </source>
</evidence>
<dbReference type="Proteomes" id="UP001186974">
    <property type="component" value="Unassembled WGS sequence"/>
</dbReference>